<evidence type="ECO:0000256" key="2">
    <source>
        <dbReference type="ARBA" id="ARBA00022448"/>
    </source>
</evidence>
<protein>
    <submittedName>
        <fullName evidence="9">Unannotated protein</fullName>
    </submittedName>
</protein>
<dbReference type="PANTHER" id="PTHR23513">
    <property type="entry name" value="INTEGRAL MEMBRANE EFFLUX PROTEIN-RELATED"/>
    <property type="match status" value="1"/>
</dbReference>
<dbReference type="Gene3D" id="1.20.1250.20">
    <property type="entry name" value="MFS general substrate transporter like domains"/>
    <property type="match status" value="1"/>
</dbReference>
<feature type="transmembrane region" description="Helical" evidence="7">
    <location>
        <begin position="233"/>
        <end position="258"/>
    </location>
</feature>
<dbReference type="Pfam" id="PF05977">
    <property type="entry name" value="MFS_3"/>
    <property type="match status" value="1"/>
</dbReference>
<dbReference type="PANTHER" id="PTHR23513:SF9">
    <property type="entry name" value="ENTEROBACTIN EXPORTER ENTS"/>
    <property type="match status" value="1"/>
</dbReference>
<dbReference type="EMBL" id="CAFBNZ010000006">
    <property type="protein sequence ID" value="CAB4966547.1"/>
    <property type="molecule type" value="Genomic_DNA"/>
</dbReference>
<dbReference type="GO" id="GO:0005886">
    <property type="term" value="C:plasma membrane"/>
    <property type="evidence" value="ECO:0007669"/>
    <property type="project" value="UniProtKB-SubCell"/>
</dbReference>
<evidence type="ECO:0000259" key="8">
    <source>
        <dbReference type="PROSITE" id="PS50850"/>
    </source>
</evidence>
<dbReference type="CDD" id="cd06173">
    <property type="entry name" value="MFS_MefA_like"/>
    <property type="match status" value="1"/>
</dbReference>
<comment type="subcellular location">
    <subcellularLocation>
        <location evidence="1">Cell membrane</location>
        <topology evidence="1">Multi-pass membrane protein</topology>
    </subcellularLocation>
</comment>
<feature type="transmembrane region" description="Helical" evidence="7">
    <location>
        <begin position="388"/>
        <end position="407"/>
    </location>
</feature>
<feature type="transmembrane region" description="Helical" evidence="7">
    <location>
        <begin position="112"/>
        <end position="130"/>
    </location>
</feature>
<feature type="transmembrane region" description="Helical" evidence="7">
    <location>
        <begin position="24"/>
        <end position="43"/>
    </location>
</feature>
<dbReference type="InterPro" id="IPR036259">
    <property type="entry name" value="MFS_trans_sf"/>
</dbReference>
<dbReference type="InterPro" id="IPR020846">
    <property type="entry name" value="MFS_dom"/>
</dbReference>
<keyword evidence="4 7" id="KW-0812">Transmembrane</keyword>
<dbReference type="GO" id="GO:0022857">
    <property type="term" value="F:transmembrane transporter activity"/>
    <property type="evidence" value="ECO:0007669"/>
    <property type="project" value="InterPro"/>
</dbReference>
<keyword evidence="5 7" id="KW-1133">Transmembrane helix</keyword>
<feature type="transmembrane region" description="Helical" evidence="7">
    <location>
        <begin position="86"/>
        <end position="106"/>
    </location>
</feature>
<proteinExistence type="predicted"/>
<dbReference type="AlphaFoldDB" id="A0A6J7LEM9"/>
<feature type="transmembrane region" description="Helical" evidence="7">
    <location>
        <begin position="55"/>
        <end position="74"/>
    </location>
</feature>
<evidence type="ECO:0000313" key="9">
    <source>
        <dbReference type="EMBL" id="CAB4966547.1"/>
    </source>
</evidence>
<feature type="transmembrane region" description="Helical" evidence="7">
    <location>
        <begin position="151"/>
        <end position="173"/>
    </location>
</feature>
<evidence type="ECO:0000256" key="3">
    <source>
        <dbReference type="ARBA" id="ARBA00022475"/>
    </source>
</evidence>
<name>A0A6J7LEM9_9ZZZZ</name>
<evidence type="ECO:0000256" key="6">
    <source>
        <dbReference type="ARBA" id="ARBA00023136"/>
    </source>
</evidence>
<evidence type="ECO:0000256" key="5">
    <source>
        <dbReference type="ARBA" id="ARBA00022989"/>
    </source>
</evidence>
<dbReference type="PROSITE" id="PS50850">
    <property type="entry name" value="MFS"/>
    <property type="match status" value="1"/>
</dbReference>
<feature type="transmembrane region" description="Helical" evidence="7">
    <location>
        <begin position="179"/>
        <end position="198"/>
    </location>
</feature>
<keyword evidence="6 7" id="KW-0472">Membrane</keyword>
<evidence type="ECO:0000256" key="4">
    <source>
        <dbReference type="ARBA" id="ARBA00022692"/>
    </source>
</evidence>
<dbReference type="SUPFAM" id="SSF103473">
    <property type="entry name" value="MFS general substrate transporter"/>
    <property type="match status" value="1"/>
</dbReference>
<gene>
    <name evidence="9" type="ORF">UFOPK3889_00078</name>
</gene>
<evidence type="ECO:0000256" key="7">
    <source>
        <dbReference type="SAM" id="Phobius"/>
    </source>
</evidence>
<feature type="domain" description="Major facilitator superfamily (MFS) profile" evidence="8">
    <location>
        <begin position="1"/>
        <end position="410"/>
    </location>
</feature>
<evidence type="ECO:0000256" key="1">
    <source>
        <dbReference type="ARBA" id="ARBA00004651"/>
    </source>
</evidence>
<feature type="transmembrane region" description="Helical" evidence="7">
    <location>
        <begin position="270"/>
        <end position="288"/>
    </location>
</feature>
<accession>A0A6J7LEM9</accession>
<organism evidence="9">
    <name type="scientific">freshwater metagenome</name>
    <dbReference type="NCBI Taxonomy" id="449393"/>
    <lineage>
        <taxon>unclassified sequences</taxon>
        <taxon>metagenomes</taxon>
        <taxon>ecological metagenomes</taxon>
    </lineage>
</organism>
<keyword evidence="2" id="KW-0813">Transport</keyword>
<reference evidence="9" key="1">
    <citation type="submission" date="2020-05" db="EMBL/GenBank/DDBJ databases">
        <authorList>
            <person name="Chiriac C."/>
            <person name="Salcher M."/>
            <person name="Ghai R."/>
            <person name="Kavagutti S V."/>
        </authorList>
    </citation>
    <scope>NUCLEOTIDE SEQUENCE</scope>
</reference>
<dbReference type="InterPro" id="IPR010290">
    <property type="entry name" value="TM_effector"/>
</dbReference>
<keyword evidence="3" id="KW-1003">Cell membrane</keyword>
<sequence>MSESNITNPVQSTRQLLRVRPVRNLLGSSIFTSSGIMLQATVLGKQVYDITGRELDIGLLGLAEFLPAALLVLVTGSVADRFNRKIIGSIAIAGELLCSVLLGLYALSEPTAVWPLFVIAVLFGTFRAFAAPSVRSLPPMVAPDGALPRTIALYSATWTSAAIIGPASGGLIYASSPALAYFVSAVLIGAGVAFLLAVKIARPFVKDQPKDPAEKVSLHTALAGLRFIRKTPILLAAISLDLFAVLFGGAVALLPAIAEDRLHVGDVAYGWLRAAPGIGAAIMAVLLASRPVTRKVGRTLLFVVGLFGIATVVLGVTTSYFVAFVALVILAGADMISVYIRGTLVPLVTPDDKRGRVMAVENVFIGASNELGAFESGVAAQAFGTQTAVIGGGIATLGVVAMYSIFFPTLRNVDRFEDLEGHGDEIRQ</sequence>
<feature type="transmembrane region" description="Helical" evidence="7">
    <location>
        <begin position="300"/>
        <end position="333"/>
    </location>
</feature>